<protein>
    <recommendedName>
        <fullName evidence="4">DUF3592 domain-containing protein</fullName>
    </recommendedName>
</protein>
<keyword evidence="3" id="KW-1185">Reference proteome</keyword>
<dbReference type="Proteomes" id="UP001595912">
    <property type="component" value="Unassembled WGS sequence"/>
</dbReference>
<accession>A0ABV9W7U9</accession>
<evidence type="ECO:0000313" key="2">
    <source>
        <dbReference type="EMBL" id="MFC5004079.1"/>
    </source>
</evidence>
<feature type="transmembrane region" description="Helical" evidence="1">
    <location>
        <begin position="252"/>
        <end position="269"/>
    </location>
</feature>
<gene>
    <name evidence="2" type="ORF">ACFPIJ_40415</name>
</gene>
<organism evidence="2 3">
    <name type="scientific">Dactylosporangium cerinum</name>
    <dbReference type="NCBI Taxonomy" id="1434730"/>
    <lineage>
        <taxon>Bacteria</taxon>
        <taxon>Bacillati</taxon>
        <taxon>Actinomycetota</taxon>
        <taxon>Actinomycetes</taxon>
        <taxon>Micromonosporales</taxon>
        <taxon>Micromonosporaceae</taxon>
        <taxon>Dactylosporangium</taxon>
    </lineage>
</organism>
<dbReference type="RefSeq" id="WP_380123596.1">
    <property type="nucleotide sequence ID" value="NZ_JBHSIU010000054.1"/>
</dbReference>
<comment type="caution">
    <text evidence="2">The sequence shown here is derived from an EMBL/GenBank/DDBJ whole genome shotgun (WGS) entry which is preliminary data.</text>
</comment>
<feature type="transmembrane region" description="Helical" evidence="1">
    <location>
        <begin position="173"/>
        <end position="192"/>
    </location>
</feature>
<reference evidence="3" key="1">
    <citation type="journal article" date="2019" name="Int. J. Syst. Evol. Microbiol.">
        <title>The Global Catalogue of Microorganisms (GCM) 10K type strain sequencing project: providing services to taxonomists for standard genome sequencing and annotation.</title>
        <authorList>
            <consortium name="The Broad Institute Genomics Platform"/>
            <consortium name="The Broad Institute Genome Sequencing Center for Infectious Disease"/>
            <person name="Wu L."/>
            <person name="Ma J."/>
        </authorList>
    </citation>
    <scope>NUCLEOTIDE SEQUENCE [LARGE SCALE GENOMIC DNA]</scope>
    <source>
        <strain evidence="3">CGMCC 4.7152</strain>
    </source>
</reference>
<evidence type="ECO:0000256" key="1">
    <source>
        <dbReference type="SAM" id="Phobius"/>
    </source>
</evidence>
<keyword evidence="1" id="KW-0812">Transmembrane</keyword>
<keyword evidence="1" id="KW-0472">Membrane</keyword>
<evidence type="ECO:0000313" key="3">
    <source>
        <dbReference type="Proteomes" id="UP001595912"/>
    </source>
</evidence>
<name>A0ABV9W7U9_9ACTN</name>
<keyword evidence="1" id="KW-1133">Transmembrane helix</keyword>
<feature type="transmembrane region" description="Helical" evidence="1">
    <location>
        <begin position="204"/>
        <end position="232"/>
    </location>
</feature>
<feature type="transmembrane region" description="Helical" evidence="1">
    <location>
        <begin position="19"/>
        <end position="42"/>
    </location>
</feature>
<dbReference type="EMBL" id="JBHSIU010000054">
    <property type="protein sequence ID" value="MFC5004079.1"/>
    <property type="molecule type" value="Genomic_DNA"/>
</dbReference>
<sequence>MGEAAAPPASAPVRQRRGWLAGIAGALTLGALGAGMAGWLAWHTAPDLPDNQTVLEIAQPLVPGATLTVDRRHEPPFGYDPPYDGQRARFYGSDDYYGGYVSVRVEPSPQDLTGAVRTARRALAADGWTVHTREPHLPGMDEGVAAVKGDLVLQVYPGDGNLLTLEVDRRQPWPVGPLVALGGLAGLALGWVGMRRLVARAPLAAGFAGAGILVLAPCTLITVPIVAVMYLAPDTETVASWDIYTAMIFRPLGNIGFALLIVAAVVACFERRRTTTTVS</sequence>
<proteinExistence type="predicted"/>
<evidence type="ECO:0008006" key="4">
    <source>
        <dbReference type="Google" id="ProtNLM"/>
    </source>
</evidence>